<dbReference type="Proteomes" id="UP000274909">
    <property type="component" value="Unassembled WGS sequence"/>
</dbReference>
<keyword evidence="3" id="KW-1185">Reference proteome</keyword>
<evidence type="ECO:0000313" key="3">
    <source>
        <dbReference type="Proteomes" id="UP000274909"/>
    </source>
</evidence>
<accession>A0A3S0WWH4</accession>
<dbReference type="AlphaFoldDB" id="A0A3S0WWH4"/>
<keyword evidence="1" id="KW-1133">Transmembrane helix</keyword>
<evidence type="ECO:0000313" key="2">
    <source>
        <dbReference type="EMBL" id="RUQ99105.1"/>
    </source>
</evidence>
<gene>
    <name evidence="2" type="ORF">ELQ94_12385</name>
</gene>
<name>A0A3S0WWH4_9MICO</name>
<evidence type="ECO:0000256" key="1">
    <source>
        <dbReference type="SAM" id="Phobius"/>
    </source>
</evidence>
<feature type="transmembrane region" description="Helical" evidence="1">
    <location>
        <begin position="27"/>
        <end position="47"/>
    </location>
</feature>
<proteinExistence type="predicted"/>
<keyword evidence="1" id="KW-0472">Membrane</keyword>
<dbReference type="OrthoDB" id="3368165at2"/>
<organism evidence="2 3">
    <name type="scientific">Labedella endophytica</name>
    <dbReference type="NCBI Taxonomy" id="1523160"/>
    <lineage>
        <taxon>Bacteria</taxon>
        <taxon>Bacillati</taxon>
        <taxon>Actinomycetota</taxon>
        <taxon>Actinomycetes</taxon>
        <taxon>Micrococcales</taxon>
        <taxon>Microbacteriaceae</taxon>
        <taxon>Labedella</taxon>
    </lineage>
</organism>
<sequence>MARRGGSGRGGIGAGGIGGAARAPLGVAGRLAAVGGGVVLGGIVALIRLARAPRPIHPAGLVLDGRIEPLDAPGFERSGIDWIDGTPSGPVEARLSRGIGVPVPVPDIWGLAFRQRSERAATEGGAGVATRSGDVLLASLLGSGRRARFVPMVRLSPWGAVFGTVMPYRSATGAVLVGARTISGAPASATPTGQARELGRRPWVLELLWATPSGPWRPFATLSLSAPAGEAVDRADLRFDPVLAPPSGARTYEWTRALREPAYRRARGRRPLRRTT</sequence>
<comment type="caution">
    <text evidence="2">The sequence shown here is derived from an EMBL/GenBank/DDBJ whole genome shotgun (WGS) entry which is preliminary data.</text>
</comment>
<dbReference type="EMBL" id="RZGZ01000003">
    <property type="protein sequence ID" value="RUQ99105.1"/>
    <property type="molecule type" value="Genomic_DNA"/>
</dbReference>
<reference evidence="2 3" key="1">
    <citation type="submission" date="2018-12" db="EMBL/GenBank/DDBJ databases">
        <authorList>
            <person name="Li F."/>
        </authorList>
    </citation>
    <scope>NUCLEOTIDE SEQUENCE [LARGE SCALE GENOMIC DNA]</scope>
    <source>
        <strain evidence="2 3">EGI 6500705</strain>
    </source>
</reference>
<protein>
    <recommendedName>
        <fullName evidence="4">Phosphodiesterase</fullName>
    </recommendedName>
</protein>
<evidence type="ECO:0008006" key="4">
    <source>
        <dbReference type="Google" id="ProtNLM"/>
    </source>
</evidence>
<dbReference type="RefSeq" id="WP_127050668.1">
    <property type="nucleotide sequence ID" value="NZ_RZGZ01000003.1"/>
</dbReference>
<keyword evidence="1" id="KW-0812">Transmembrane</keyword>